<dbReference type="Proteomes" id="UP000623608">
    <property type="component" value="Unassembled WGS sequence"/>
</dbReference>
<dbReference type="EMBL" id="BOMY01000010">
    <property type="protein sequence ID" value="GIF18825.1"/>
    <property type="molecule type" value="Genomic_DNA"/>
</dbReference>
<evidence type="ECO:0000313" key="5">
    <source>
        <dbReference type="EMBL" id="GIF18825.1"/>
    </source>
</evidence>
<evidence type="ECO:0000256" key="2">
    <source>
        <dbReference type="ARBA" id="ARBA00022741"/>
    </source>
</evidence>
<gene>
    <name evidence="5" type="ORF">Ate02nite_15550</name>
</gene>
<keyword evidence="6" id="KW-1185">Reference proteome</keyword>
<reference evidence="5" key="1">
    <citation type="submission" date="2021-01" db="EMBL/GenBank/DDBJ databases">
        <title>Whole genome shotgun sequence of Actinoplanes tereljensis NBRC 105297.</title>
        <authorList>
            <person name="Komaki H."/>
            <person name="Tamura T."/>
        </authorList>
    </citation>
    <scope>NUCLEOTIDE SEQUENCE</scope>
    <source>
        <strain evidence="5">NBRC 105297</strain>
    </source>
</reference>
<feature type="domain" description="UspA" evidence="4">
    <location>
        <begin position="92"/>
        <end position="229"/>
    </location>
</feature>
<comment type="similarity">
    <text evidence="1">Belongs to the universal stress protein A family.</text>
</comment>
<keyword evidence="2" id="KW-0547">Nucleotide-binding</keyword>
<protein>
    <submittedName>
        <fullName evidence="5">Universal stress protein</fullName>
    </submittedName>
</protein>
<organism evidence="5 6">
    <name type="scientific">Paractinoplanes tereljensis</name>
    <dbReference type="NCBI Taxonomy" id="571912"/>
    <lineage>
        <taxon>Bacteria</taxon>
        <taxon>Bacillati</taxon>
        <taxon>Actinomycetota</taxon>
        <taxon>Actinomycetes</taxon>
        <taxon>Micromonosporales</taxon>
        <taxon>Micromonosporaceae</taxon>
        <taxon>Paractinoplanes</taxon>
    </lineage>
</organism>
<feature type="domain" description="UspA" evidence="4">
    <location>
        <begin position="15"/>
        <end position="84"/>
    </location>
</feature>
<dbReference type="PRINTS" id="PR01438">
    <property type="entry name" value="UNVRSLSTRESS"/>
</dbReference>
<evidence type="ECO:0000313" key="6">
    <source>
        <dbReference type="Proteomes" id="UP000623608"/>
    </source>
</evidence>
<dbReference type="InterPro" id="IPR006015">
    <property type="entry name" value="Universal_stress_UspA"/>
</dbReference>
<evidence type="ECO:0000256" key="1">
    <source>
        <dbReference type="ARBA" id="ARBA00008791"/>
    </source>
</evidence>
<dbReference type="SUPFAM" id="SSF52402">
    <property type="entry name" value="Adenine nucleotide alpha hydrolases-like"/>
    <property type="match status" value="2"/>
</dbReference>
<dbReference type="GO" id="GO:0005524">
    <property type="term" value="F:ATP binding"/>
    <property type="evidence" value="ECO:0007669"/>
    <property type="project" value="UniProtKB-KW"/>
</dbReference>
<dbReference type="Gene3D" id="3.40.50.620">
    <property type="entry name" value="HUPs"/>
    <property type="match status" value="2"/>
</dbReference>
<proteinExistence type="inferred from homology"/>
<evidence type="ECO:0000256" key="3">
    <source>
        <dbReference type="ARBA" id="ARBA00022840"/>
    </source>
</evidence>
<evidence type="ECO:0000259" key="4">
    <source>
        <dbReference type="Pfam" id="PF00582"/>
    </source>
</evidence>
<dbReference type="InterPro" id="IPR014729">
    <property type="entry name" value="Rossmann-like_a/b/a_fold"/>
</dbReference>
<dbReference type="InterPro" id="IPR006016">
    <property type="entry name" value="UspA"/>
</dbReference>
<dbReference type="AlphaFoldDB" id="A0A919NIN6"/>
<comment type="caution">
    <text evidence="5">The sequence shown here is derived from an EMBL/GenBank/DDBJ whole genome shotgun (WGS) entry which is preliminary data.</text>
</comment>
<dbReference type="PANTHER" id="PTHR46268">
    <property type="entry name" value="STRESS RESPONSE PROTEIN NHAX"/>
    <property type="match status" value="1"/>
</dbReference>
<dbReference type="Pfam" id="PF00582">
    <property type="entry name" value="Usp"/>
    <property type="match status" value="2"/>
</dbReference>
<accession>A0A919NIN6</accession>
<name>A0A919NIN6_9ACTN</name>
<sequence>MGMRTTAEHILTEAVIEAEKAAPGVHATAALVDGAPAPVLLGESRNAVLLVIGDRGLGGFGSLMLGSVALHTTAHAACPVLVVRGQERATGPVVVGIDGSPGSELAVSFAVEEAARRKTGLTAVHAWDSFDARGQKDALPLVYEPGALEGEEHRLLSEALAGWGQQYPEVAILQELVRGRPAAILIERSQNAQLLVIGSRGRGGFTGLMLGSVTQTVLHHAGCPVAVVRAS</sequence>
<dbReference type="PANTHER" id="PTHR46268:SF27">
    <property type="entry name" value="UNIVERSAL STRESS PROTEIN RV2623"/>
    <property type="match status" value="1"/>
</dbReference>
<keyword evidence="3" id="KW-0067">ATP-binding</keyword>